<proteinExistence type="predicted"/>
<dbReference type="AlphaFoldDB" id="I1BNT3"/>
<feature type="region of interest" description="Disordered" evidence="1">
    <location>
        <begin position="72"/>
        <end position="104"/>
    </location>
</feature>
<protein>
    <submittedName>
        <fullName evidence="2">Uncharacterized protein</fullName>
    </submittedName>
</protein>
<feature type="compositionally biased region" description="Polar residues" evidence="1">
    <location>
        <begin position="72"/>
        <end position="94"/>
    </location>
</feature>
<dbReference type="EMBL" id="CH476733">
    <property type="protein sequence ID" value="EIE77863.1"/>
    <property type="molecule type" value="Genomic_DNA"/>
</dbReference>
<reference evidence="2 3" key="1">
    <citation type="journal article" date="2009" name="PLoS Genet.">
        <title>Genomic analysis of the basal lineage fungus Rhizopus oryzae reveals a whole-genome duplication.</title>
        <authorList>
            <person name="Ma L.-J."/>
            <person name="Ibrahim A.S."/>
            <person name="Skory C."/>
            <person name="Grabherr M.G."/>
            <person name="Burger G."/>
            <person name="Butler M."/>
            <person name="Elias M."/>
            <person name="Idnurm A."/>
            <person name="Lang B.F."/>
            <person name="Sone T."/>
            <person name="Abe A."/>
            <person name="Calvo S.E."/>
            <person name="Corrochano L.M."/>
            <person name="Engels R."/>
            <person name="Fu J."/>
            <person name="Hansberg W."/>
            <person name="Kim J.-M."/>
            <person name="Kodira C.D."/>
            <person name="Koehrsen M.J."/>
            <person name="Liu B."/>
            <person name="Miranda-Saavedra D."/>
            <person name="O'Leary S."/>
            <person name="Ortiz-Castellanos L."/>
            <person name="Poulter R."/>
            <person name="Rodriguez-Romero J."/>
            <person name="Ruiz-Herrera J."/>
            <person name="Shen Y.-Q."/>
            <person name="Zeng Q."/>
            <person name="Galagan J."/>
            <person name="Birren B.W."/>
            <person name="Cuomo C.A."/>
            <person name="Wickes B.L."/>
        </authorList>
    </citation>
    <scope>NUCLEOTIDE SEQUENCE [LARGE SCALE GENOMIC DNA]</scope>
    <source>
        <strain evidence="3">RA 99-880 / ATCC MYA-4621 / FGSC 9543 / NRRL 43880</strain>
    </source>
</reference>
<keyword evidence="3" id="KW-1185">Reference proteome</keyword>
<dbReference type="InParanoid" id="I1BNT3"/>
<gene>
    <name evidence="2" type="ORF">RO3G_02567</name>
</gene>
<evidence type="ECO:0000256" key="1">
    <source>
        <dbReference type="SAM" id="MobiDB-lite"/>
    </source>
</evidence>
<dbReference type="Proteomes" id="UP000009138">
    <property type="component" value="Unassembled WGS sequence"/>
</dbReference>
<evidence type="ECO:0000313" key="3">
    <source>
        <dbReference type="Proteomes" id="UP000009138"/>
    </source>
</evidence>
<evidence type="ECO:0000313" key="2">
    <source>
        <dbReference type="EMBL" id="EIE77863.1"/>
    </source>
</evidence>
<accession>I1BNT3</accession>
<sequence>MYFRYGFTYDLALNYADTCQNSSSSGHPFPDQYKNSSETLNYREPEWNISNNAISPNSTISKQNRVATGWVSQSGRVSVQQRPSVTDRNPSQHQLGYYLNSGAV</sequence>
<dbReference type="GeneID" id="93609539"/>
<dbReference type="RefSeq" id="XP_067513259.1">
    <property type="nucleotide sequence ID" value="XM_067657158.1"/>
</dbReference>
<name>I1BNT3_RHIO9</name>
<dbReference type="VEuPathDB" id="FungiDB:RO3G_02567"/>
<organism evidence="2 3">
    <name type="scientific">Rhizopus delemar (strain RA 99-880 / ATCC MYA-4621 / FGSC 9543 / NRRL 43880)</name>
    <name type="common">Mucormycosis agent</name>
    <name type="synonym">Rhizopus arrhizus var. delemar</name>
    <dbReference type="NCBI Taxonomy" id="246409"/>
    <lineage>
        <taxon>Eukaryota</taxon>
        <taxon>Fungi</taxon>
        <taxon>Fungi incertae sedis</taxon>
        <taxon>Mucoromycota</taxon>
        <taxon>Mucoromycotina</taxon>
        <taxon>Mucoromycetes</taxon>
        <taxon>Mucorales</taxon>
        <taxon>Mucorineae</taxon>
        <taxon>Rhizopodaceae</taxon>
        <taxon>Rhizopus</taxon>
    </lineage>
</organism>